<name>A0A4R6YWQ3_9GAMM</name>
<dbReference type="OrthoDB" id="6198046at2"/>
<organism evidence="2 3">
    <name type="scientific">Tahibacter aquaticus</name>
    <dbReference type="NCBI Taxonomy" id="520092"/>
    <lineage>
        <taxon>Bacteria</taxon>
        <taxon>Pseudomonadati</taxon>
        <taxon>Pseudomonadota</taxon>
        <taxon>Gammaproteobacteria</taxon>
        <taxon>Lysobacterales</taxon>
        <taxon>Rhodanobacteraceae</taxon>
        <taxon>Tahibacter</taxon>
    </lineage>
</organism>
<feature type="chain" id="PRO_5020627453" evidence="1">
    <location>
        <begin position="29"/>
        <end position="255"/>
    </location>
</feature>
<dbReference type="EMBL" id="SNZH01000007">
    <property type="protein sequence ID" value="TDR43266.1"/>
    <property type="molecule type" value="Genomic_DNA"/>
</dbReference>
<keyword evidence="1" id="KW-0732">Signal</keyword>
<protein>
    <submittedName>
        <fullName evidence="2">Uncharacterized protein</fullName>
    </submittedName>
</protein>
<comment type="caution">
    <text evidence="2">The sequence shown here is derived from an EMBL/GenBank/DDBJ whole genome shotgun (WGS) entry which is preliminary data.</text>
</comment>
<keyword evidence="3" id="KW-1185">Reference proteome</keyword>
<dbReference type="Proteomes" id="UP000295293">
    <property type="component" value="Unassembled WGS sequence"/>
</dbReference>
<evidence type="ECO:0000313" key="2">
    <source>
        <dbReference type="EMBL" id="TDR43266.1"/>
    </source>
</evidence>
<reference evidence="2 3" key="1">
    <citation type="submission" date="2019-03" db="EMBL/GenBank/DDBJ databases">
        <title>Genomic Encyclopedia of Type Strains, Phase IV (KMG-IV): sequencing the most valuable type-strain genomes for metagenomic binning, comparative biology and taxonomic classification.</title>
        <authorList>
            <person name="Goeker M."/>
        </authorList>
    </citation>
    <scope>NUCLEOTIDE SEQUENCE [LARGE SCALE GENOMIC DNA]</scope>
    <source>
        <strain evidence="2 3">DSM 21667</strain>
    </source>
</reference>
<feature type="signal peptide" evidence="1">
    <location>
        <begin position="1"/>
        <end position="28"/>
    </location>
</feature>
<evidence type="ECO:0000313" key="3">
    <source>
        <dbReference type="Proteomes" id="UP000295293"/>
    </source>
</evidence>
<dbReference type="RefSeq" id="WP_133819170.1">
    <property type="nucleotide sequence ID" value="NZ_SNZH01000007.1"/>
</dbReference>
<accession>A0A4R6YWQ3</accession>
<evidence type="ECO:0000256" key="1">
    <source>
        <dbReference type="SAM" id="SignalP"/>
    </source>
</evidence>
<sequence length="255" mass="25805">MKANVMMKTLSLAVLGLAGLGFAGASMAQCPTDPAQPTGAWTGKAVLGGGALSITTPGLGTTACKLTTSFNAGAGGLASSFVRDDTPAGETRYRFRFRLVADAITPFSGLQKVQLFTANSNTAFPAAGGSVQVLRVSLIPGGATGRQVSFVAATNDIANGNVSTPFVAPVAAGENVVEGEVVIGAAGTGKVNVWVNNNVAGTPSGTINVDNAGWVGVDTALLGLADSTSSFRTNQATKAINFDEFDSRRQTFIGQ</sequence>
<gene>
    <name evidence="2" type="ORF">DFR29_107279</name>
</gene>
<dbReference type="AlphaFoldDB" id="A0A4R6YWQ3"/>
<proteinExistence type="predicted"/>